<sequence length="210" mass="23957">PIDGRRSPLNAEGQAREDERRAFLAQFGESDNPENRVLQDRCLVSFGHHGGPPMTPNYGYNNNYTIVQTADYVMLLTEMVHDARIIRLGEPAQLPDHITPWFGDSWGHWEGETLVVETTNMNPTQTYMGVAPTPELTVHERFTRVAEDQILYEFTVDVPSTYAEPWGGEVPFWQFDDLLYEYNCHEGNYAMPAILSGARYEEQQAAENNN</sequence>
<feature type="non-terminal residue" evidence="1">
    <location>
        <position position="1"/>
    </location>
</feature>
<organism evidence="1">
    <name type="scientific">marine metagenome</name>
    <dbReference type="NCBI Taxonomy" id="408172"/>
    <lineage>
        <taxon>unclassified sequences</taxon>
        <taxon>metagenomes</taxon>
        <taxon>ecological metagenomes</taxon>
    </lineage>
</organism>
<dbReference type="AlphaFoldDB" id="A0A383DMU1"/>
<evidence type="ECO:0000313" key="1">
    <source>
        <dbReference type="EMBL" id="SVE45178.1"/>
    </source>
</evidence>
<protein>
    <submittedName>
        <fullName evidence="1">Uncharacterized protein</fullName>
    </submittedName>
</protein>
<proteinExistence type="predicted"/>
<accession>A0A383DMU1</accession>
<reference evidence="1" key="1">
    <citation type="submission" date="2018-05" db="EMBL/GenBank/DDBJ databases">
        <authorList>
            <person name="Lanie J.A."/>
            <person name="Ng W.-L."/>
            <person name="Kazmierczak K.M."/>
            <person name="Andrzejewski T.M."/>
            <person name="Davidsen T.M."/>
            <person name="Wayne K.J."/>
            <person name="Tettelin H."/>
            <person name="Glass J.I."/>
            <person name="Rusch D."/>
            <person name="Podicherti R."/>
            <person name="Tsui H.-C.T."/>
            <person name="Winkler M.E."/>
        </authorList>
    </citation>
    <scope>NUCLEOTIDE SEQUENCE</scope>
</reference>
<gene>
    <name evidence="1" type="ORF">METZ01_LOCUS498032</name>
</gene>
<dbReference type="EMBL" id="UINC01218236">
    <property type="protein sequence ID" value="SVE45178.1"/>
    <property type="molecule type" value="Genomic_DNA"/>
</dbReference>
<name>A0A383DMU1_9ZZZZ</name>